<comment type="function">
    <text evidence="6">Plays an essential role in the assembly of succinate dehydrogenase (SDH), an enzyme complex (also referred to as respiratory complex II) that is a component of both the tricarboxylic acid (TCA) cycle and the mitochondrial electron transport chain, and which couples the oxidation of succinate to fumarate with the reduction of ubiquinone (coenzyme Q) to ubiquinol. Promotes maturation of the iron-sulfur protein subunit of the SDH catalytic dimer, protecting it from the deleterious effects of oxidants. May act together with SDHAF1.</text>
</comment>
<evidence type="ECO:0000256" key="1">
    <source>
        <dbReference type="ARBA" id="ARBA00004305"/>
    </source>
</evidence>
<evidence type="ECO:0000313" key="8">
    <source>
        <dbReference type="Proteomes" id="UP000054350"/>
    </source>
</evidence>
<dbReference type="GO" id="GO:0005758">
    <property type="term" value="C:mitochondrial intermembrane space"/>
    <property type="evidence" value="ECO:0007669"/>
    <property type="project" value="TreeGrafter"/>
</dbReference>
<keyword evidence="5 6" id="KW-0143">Chaperone</keyword>
<evidence type="ECO:0000256" key="6">
    <source>
        <dbReference type="RuleBase" id="RU368039"/>
    </source>
</evidence>
<keyword evidence="4 6" id="KW-0496">Mitochondrion</keyword>
<dbReference type="GO" id="GO:0005759">
    <property type="term" value="C:mitochondrial matrix"/>
    <property type="evidence" value="ECO:0007669"/>
    <property type="project" value="UniProtKB-SubCell"/>
</dbReference>
<dbReference type="GO" id="GO:0034553">
    <property type="term" value="P:mitochondrial respiratory chain complex II assembly"/>
    <property type="evidence" value="ECO:0007669"/>
    <property type="project" value="UniProtKB-UniRule"/>
</dbReference>
<dbReference type="VEuPathDB" id="FungiDB:AMAG_07724"/>
<dbReference type="PANTHER" id="PTHR13137:SF6">
    <property type="entry name" value="SUCCINATE DEHYDROGENASE ASSEMBLY FACTOR 3, MITOCHONDRIAL"/>
    <property type="match status" value="1"/>
</dbReference>
<protein>
    <recommendedName>
        <fullName evidence="6">Succinate dehydrogenase assembly factor 3</fullName>
        <shortName evidence="6">SDH assembly factor 3</shortName>
        <shortName evidence="6">SDHAF3</shortName>
    </recommendedName>
</protein>
<dbReference type="Pfam" id="PF13233">
    <property type="entry name" value="Complex1_LYR_2"/>
    <property type="match status" value="1"/>
</dbReference>
<dbReference type="STRING" id="578462.A0A0L0SJ57"/>
<evidence type="ECO:0000256" key="4">
    <source>
        <dbReference type="ARBA" id="ARBA00023128"/>
    </source>
</evidence>
<keyword evidence="8" id="KW-1185">Reference proteome</keyword>
<dbReference type="Proteomes" id="UP000054350">
    <property type="component" value="Unassembled WGS sequence"/>
</dbReference>
<organism evidence="7 8">
    <name type="scientific">Allomyces macrogynus (strain ATCC 38327)</name>
    <name type="common">Allomyces javanicus var. macrogynus</name>
    <dbReference type="NCBI Taxonomy" id="578462"/>
    <lineage>
        <taxon>Eukaryota</taxon>
        <taxon>Fungi</taxon>
        <taxon>Fungi incertae sedis</taxon>
        <taxon>Blastocladiomycota</taxon>
        <taxon>Blastocladiomycetes</taxon>
        <taxon>Blastocladiales</taxon>
        <taxon>Blastocladiaceae</taxon>
        <taxon>Allomyces</taxon>
    </lineage>
</organism>
<dbReference type="CDD" id="cd20270">
    <property type="entry name" value="Complex1_LYR_SDHAF3_LYRM10"/>
    <property type="match status" value="1"/>
</dbReference>
<evidence type="ECO:0000313" key="7">
    <source>
        <dbReference type="EMBL" id="KNE62512.1"/>
    </source>
</evidence>
<comment type="similarity">
    <text evidence="2 6">Belongs to the complex I LYR family. SDHAF3 subfamily.</text>
</comment>
<dbReference type="OMA" id="WQQTNEN"/>
<name>A0A0L0SJ57_ALLM3</name>
<comment type="subunit">
    <text evidence="6">Interacts with the iron-sulfur protein subunit within the SDH catalytic dimer.</text>
</comment>
<dbReference type="EMBL" id="GG745340">
    <property type="protein sequence ID" value="KNE62512.1"/>
    <property type="molecule type" value="Genomic_DNA"/>
</dbReference>
<dbReference type="eggNOG" id="KOG4100">
    <property type="taxonomic scope" value="Eukaryota"/>
</dbReference>
<reference evidence="7 8" key="1">
    <citation type="submission" date="2009-11" db="EMBL/GenBank/DDBJ databases">
        <title>Annotation of Allomyces macrogynus ATCC 38327.</title>
        <authorList>
            <consortium name="The Broad Institute Genome Sequencing Platform"/>
            <person name="Russ C."/>
            <person name="Cuomo C."/>
            <person name="Burger G."/>
            <person name="Gray M.W."/>
            <person name="Holland P.W.H."/>
            <person name="King N."/>
            <person name="Lang F.B.F."/>
            <person name="Roger A.J."/>
            <person name="Ruiz-Trillo I."/>
            <person name="Young S.K."/>
            <person name="Zeng Q."/>
            <person name="Gargeya S."/>
            <person name="Fitzgerald M."/>
            <person name="Haas B."/>
            <person name="Abouelleil A."/>
            <person name="Alvarado L."/>
            <person name="Arachchi H.M."/>
            <person name="Berlin A."/>
            <person name="Chapman S.B."/>
            <person name="Gearin G."/>
            <person name="Goldberg J."/>
            <person name="Griggs A."/>
            <person name="Gujja S."/>
            <person name="Hansen M."/>
            <person name="Heiman D."/>
            <person name="Howarth C."/>
            <person name="Larimer J."/>
            <person name="Lui A."/>
            <person name="MacDonald P.J.P."/>
            <person name="McCowen C."/>
            <person name="Montmayeur A."/>
            <person name="Murphy C."/>
            <person name="Neiman D."/>
            <person name="Pearson M."/>
            <person name="Priest M."/>
            <person name="Roberts A."/>
            <person name="Saif S."/>
            <person name="Shea T."/>
            <person name="Sisk P."/>
            <person name="Stolte C."/>
            <person name="Sykes S."/>
            <person name="Wortman J."/>
            <person name="Nusbaum C."/>
            <person name="Birren B."/>
        </authorList>
    </citation>
    <scope>NUCLEOTIDE SEQUENCE [LARGE SCALE GENOMIC DNA]</scope>
    <source>
        <strain evidence="7 8">ATCC 38327</strain>
    </source>
</reference>
<dbReference type="PANTHER" id="PTHR13137">
    <property type="entry name" value="DC11 ACN9 HOMOLOG"/>
    <property type="match status" value="1"/>
</dbReference>
<proteinExistence type="inferred from homology"/>
<dbReference type="OrthoDB" id="278329at2759"/>
<keyword evidence="3" id="KW-0809">Transit peptide</keyword>
<evidence type="ECO:0000256" key="5">
    <source>
        <dbReference type="ARBA" id="ARBA00023186"/>
    </source>
</evidence>
<evidence type="ECO:0000256" key="3">
    <source>
        <dbReference type="ARBA" id="ARBA00022946"/>
    </source>
</evidence>
<comment type="subcellular location">
    <subcellularLocation>
        <location evidence="1 6">Mitochondrion matrix</location>
    </subcellularLocation>
</comment>
<dbReference type="AlphaFoldDB" id="A0A0L0SJ57"/>
<dbReference type="InterPro" id="IPR008381">
    <property type="entry name" value="SDHAF3/Sdh7"/>
</dbReference>
<accession>A0A0L0SJ57</accession>
<reference evidence="8" key="2">
    <citation type="submission" date="2009-11" db="EMBL/GenBank/DDBJ databases">
        <title>The Genome Sequence of Allomyces macrogynus strain ATCC 38327.</title>
        <authorList>
            <consortium name="The Broad Institute Genome Sequencing Platform"/>
            <person name="Russ C."/>
            <person name="Cuomo C."/>
            <person name="Shea T."/>
            <person name="Young S.K."/>
            <person name="Zeng Q."/>
            <person name="Koehrsen M."/>
            <person name="Haas B."/>
            <person name="Borodovsky M."/>
            <person name="Guigo R."/>
            <person name="Alvarado L."/>
            <person name="Berlin A."/>
            <person name="Borenstein D."/>
            <person name="Chen Z."/>
            <person name="Engels R."/>
            <person name="Freedman E."/>
            <person name="Gellesch M."/>
            <person name="Goldberg J."/>
            <person name="Griggs A."/>
            <person name="Gujja S."/>
            <person name="Heiman D."/>
            <person name="Hepburn T."/>
            <person name="Howarth C."/>
            <person name="Jen D."/>
            <person name="Larson L."/>
            <person name="Lewis B."/>
            <person name="Mehta T."/>
            <person name="Park D."/>
            <person name="Pearson M."/>
            <person name="Roberts A."/>
            <person name="Saif S."/>
            <person name="Shenoy N."/>
            <person name="Sisk P."/>
            <person name="Stolte C."/>
            <person name="Sykes S."/>
            <person name="Walk T."/>
            <person name="White J."/>
            <person name="Yandava C."/>
            <person name="Burger G."/>
            <person name="Gray M.W."/>
            <person name="Holland P.W.H."/>
            <person name="King N."/>
            <person name="Lang F.B.F."/>
            <person name="Roger A.J."/>
            <person name="Ruiz-Trillo I."/>
            <person name="Lander E."/>
            <person name="Nusbaum C."/>
        </authorList>
    </citation>
    <scope>NUCLEOTIDE SEQUENCE [LARGE SCALE GENOMIC DNA]</scope>
    <source>
        <strain evidence="8">ATCC 38327</strain>
    </source>
</reference>
<gene>
    <name evidence="7" type="ORF">AMAG_07724</name>
</gene>
<sequence>MQPVRVGKDQILALYRRILRTHRAFPPELRYMGDQYARDEFRRHQHVDNAVFISQFYEQWRFYADEMERQHKSGAVQGRPLDPAVLDQMNDQQIGQLWELRKEAKKPKEI</sequence>
<evidence type="ECO:0000256" key="2">
    <source>
        <dbReference type="ARBA" id="ARBA00006020"/>
    </source>
</evidence>
<dbReference type="GO" id="GO:0006105">
    <property type="term" value="P:succinate metabolic process"/>
    <property type="evidence" value="ECO:0007669"/>
    <property type="project" value="TreeGrafter"/>
</dbReference>